<dbReference type="Proteomes" id="UP000654604">
    <property type="component" value="Unassembled WGS sequence"/>
</dbReference>
<dbReference type="RefSeq" id="WP_193800267.1">
    <property type="nucleotide sequence ID" value="NZ_JADEWC010000008.1"/>
</dbReference>
<protein>
    <submittedName>
        <fullName evidence="1">Uncharacterized protein</fullName>
    </submittedName>
</protein>
<sequence>MTTSGLFSSATIPGTFDLNDFYRTFNIGDPQTRPDARTIDEFNFSVNEPTSVTEGFNPAAQFSVGFSLQTPGLGRTRFNKQIILVDLNDNSVKNLRSGDAETILFTSGVIEIGSDYRVLAVGRGPENTTINLFNPPLPINYNASVNTNTTENSPIRPGFTFTPKITNFDDPENSNGGSLTILDGVLEQEDSLFIAKNQIKGFLNADETLGATVGYADEFLLSPNGNQGNFTIFLAQRH</sequence>
<accession>A0ABR9V2H5</accession>
<reference evidence="1 2" key="1">
    <citation type="submission" date="2020-10" db="EMBL/GenBank/DDBJ databases">
        <authorList>
            <person name="Castelo-Branco R."/>
            <person name="Eusebio N."/>
            <person name="Adriana R."/>
            <person name="Vieira A."/>
            <person name="Brugerolle De Fraissinette N."/>
            <person name="Rezende De Castro R."/>
            <person name="Schneider M.P."/>
            <person name="Vasconcelos V."/>
            <person name="Leao P.N."/>
        </authorList>
    </citation>
    <scope>NUCLEOTIDE SEQUENCE [LARGE SCALE GENOMIC DNA]</scope>
    <source>
        <strain evidence="1 2">LEGE 03274</strain>
    </source>
</reference>
<gene>
    <name evidence="1" type="ORF">IQ215_05260</name>
</gene>
<evidence type="ECO:0000313" key="1">
    <source>
        <dbReference type="EMBL" id="MBE9222101.1"/>
    </source>
</evidence>
<dbReference type="EMBL" id="JADEWC010000008">
    <property type="protein sequence ID" value="MBE9222101.1"/>
    <property type="molecule type" value="Genomic_DNA"/>
</dbReference>
<keyword evidence="2" id="KW-1185">Reference proteome</keyword>
<evidence type="ECO:0000313" key="2">
    <source>
        <dbReference type="Proteomes" id="UP000654604"/>
    </source>
</evidence>
<organism evidence="1 2">
    <name type="scientific">Cyanobacterium stanieri LEGE 03274</name>
    <dbReference type="NCBI Taxonomy" id="1828756"/>
    <lineage>
        <taxon>Bacteria</taxon>
        <taxon>Bacillati</taxon>
        <taxon>Cyanobacteriota</taxon>
        <taxon>Cyanophyceae</taxon>
        <taxon>Oscillatoriophycideae</taxon>
        <taxon>Chroococcales</taxon>
        <taxon>Geminocystaceae</taxon>
        <taxon>Cyanobacterium</taxon>
    </lineage>
</organism>
<comment type="caution">
    <text evidence="1">The sequence shown here is derived from an EMBL/GenBank/DDBJ whole genome shotgun (WGS) entry which is preliminary data.</text>
</comment>
<proteinExistence type="predicted"/>
<name>A0ABR9V2H5_9CHRO</name>